<feature type="region of interest" description="Disordered" evidence="1">
    <location>
        <begin position="1"/>
        <end position="24"/>
    </location>
</feature>
<sequence>MAKEQVEAQYQPQKKNEETNEMENVGDKVKVFGSYDFGGDFEEMVGIFGAETVYHHAKSSLRVGFQQGLRAWAGQGFNQKKMEEAAEKWEPPSGRPRGKTKIEKATELLKNMSEEERDILLATMQTEV</sequence>
<name>A0A0F8ZMC9_9ZZZZ</name>
<dbReference type="AlphaFoldDB" id="A0A0F8ZMC9"/>
<protein>
    <submittedName>
        <fullName evidence="2">Uncharacterized protein</fullName>
    </submittedName>
</protein>
<proteinExistence type="predicted"/>
<evidence type="ECO:0000313" key="2">
    <source>
        <dbReference type="EMBL" id="KKK87160.1"/>
    </source>
</evidence>
<accession>A0A0F8ZMC9</accession>
<organism evidence="2">
    <name type="scientific">marine sediment metagenome</name>
    <dbReference type="NCBI Taxonomy" id="412755"/>
    <lineage>
        <taxon>unclassified sequences</taxon>
        <taxon>metagenomes</taxon>
        <taxon>ecological metagenomes</taxon>
    </lineage>
</organism>
<evidence type="ECO:0000256" key="1">
    <source>
        <dbReference type="SAM" id="MobiDB-lite"/>
    </source>
</evidence>
<comment type="caution">
    <text evidence="2">The sequence shown here is derived from an EMBL/GenBank/DDBJ whole genome shotgun (WGS) entry which is preliminary data.</text>
</comment>
<gene>
    <name evidence="2" type="ORF">LCGC14_2756020</name>
</gene>
<reference evidence="2" key="1">
    <citation type="journal article" date="2015" name="Nature">
        <title>Complex archaea that bridge the gap between prokaryotes and eukaryotes.</title>
        <authorList>
            <person name="Spang A."/>
            <person name="Saw J.H."/>
            <person name="Jorgensen S.L."/>
            <person name="Zaremba-Niedzwiedzka K."/>
            <person name="Martijn J."/>
            <person name="Lind A.E."/>
            <person name="van Eijk R."/>
            <person name="Schleper C."/>
            <person name="Guy L."/>
            <person name="Ettema T.J."/>
        </authorList>
    </citation>
    <scope>NUCLEOTIDE SEQUENCE</scope>
</reference>
<dbReference type="EMBL" id="LAZR01050527">
    <property type="protein sequence ID" value="KKK87160.1"/>
    <property type="molecule type" value="Genomic_DNA"/>
</dbReference>